<feature type="domain" description="YbaK/aminoacyl-tRNA synthetase-associated" evidence="1">
    <location>
        <begin position="26"/>
        <end position="144"/>
    </location>
</feature>
<dbReference type="GO" id="GO:0002161">
    <property type="term" value="F:aminoacyl-tRNA deacylase activity"/>
    <property type="evidence" value="ECO:0007669"/>
    <property type="project" value="InterPro"/>
</dbReference>
<evidence type="ECO:0000313" key="3">
    <source>
        <dbReference type="Proteomes" id="UP000230972"/>
    </source>
</evidence>
<protein>
    <submittedName>
        <fullName evidence="2">Deacylase</fullName>
    </submittedName>
</protein>
<evidence type="ECO:0000313" key="2">
    <source>
        <dbReference type="EMBL" id="PIU71938.1"/>
    </source>
</evidence>
<dbReference type="SUPFAM" id="SSF55826">
    <property type="entry name" value="YbaK/ProRS associated domain"/>
    <property type="match status" value="1"/>
</dbReference>
<reference evidence="3" key="1">
    <citation type="submission" date="2017-09" db="EMBL/GenBank/DDBJ databases">
        <title>Depth-based differentiation of microbial function through sediment-hosted aquifers and enrichment of novel symbionts in the deep terrestrial subsurface.</title>
        <authorList>
            <person name="Probst A.J."/>
            <person name="Ladd B."/>
            <person name="Jarett J.K."/>
            <person name="Geller-Mcgrath D.E."/>
            <person name="Sieber C.M.K."/>
            <person name="Emerson J.B."/>
            <person name="Anantharaman K."/>
            <person name="Thomas B.C."/>
            <person name="Malmstrom R."/>
            <person name="Stieglmeier M."/>
            <person name="Klingl A."/>
            <person name="Woyke T."/>
            <person name="Ryan C.M."/>
            <person name="Banfield J.F."/>
        </authorList>
    </citation>
    <scope>NUCLEOTIDE SEQUENCE [LARGE SCALE GENOMIC DNA]</scope>
</reference>
<accession>A0A2M7AQM4</accession>
<proteinExistence type="predicted"/>
<organism evidence="2 3">
    <name type="scientific">Candidatus Woesebacteria bacterium CG06_land_8_20_14_3_00_39_27</name>
    <dbReference type="NCBI Taxonomy" id="1975057"/>
    <lineage>
        <taxon>Bacteria</taxon>
        <taxon>Candidatus Woeseibacteriota</taxon>
    </lineage>
</organism>
<dbReference type="Gene3D" id="3.90.960.10">
    <property type="entry name" value="YbaK/aminoacyl-tRNA synthetase-associated domain"/>
    <property type="match status" value="1"/>
</dbReference>
<dbReference type="PANTHER" id="PTHR30411">
    <property type="entry name" value="CYTOPLASMIC PROTEIN"/>
    <property type="match status" value="1"/>
</dbReference>
<dbReference type="EMBL" id="PEWC01000014">
    <property type="protein sequence ID" value="PIU71938.1"/>
    <property type="molecule type" value="Genomic_DNA"/>
</dbReference>
<evidence type="ECO:0000259" key="1">
    <source>
        <dbReference type="Pfam" id="PF04073"/>
    </source>
</evidence>
<gene>
    <name evidence="2" type="ORF">COS80_00540</name>
</gene>
<dbReference type="CDD" id="cd04332">
    <property type="entry name" value="YbaK_like"/>
    <property type="match status" value="1"/>
</dbReference>
<dbReference type="InterPro" id="IPR036754">
    <property type="entry name" value="YbaK/aa-tRNA-synt-asso_dom_sf"/>
</dbReference>
<name>A0A2M7AQM4_9BACT</name>
<dbReference type="PANTHER" id="PTHR30411:SF9">
    <property type="entry name" value="MULTIFUNCTIONAL SER_THR-TRNA DEACYLASE PROXP-Y"/>
    <property type="match status" value="1"/>
</dbReference>
<sequence length="156" mass="17122">MTEKSLLEKITDLLEANKVKYRKYEHEPVFNSETAAKAIGVKLAAGAKALILLGDGKPLMVVLSGADRVDFKKLKNLSEIKNLEMATPELVEKISGVKIGAVPPFGNLFNVPLYVDTRLEAEKEIVFSAGSHSVSVRMKYNDFKAITNPIVGNFTK</sequence>
<dbReference type="InterPro" id="IPR007214">
    <property type="entry name" value="YbaK/aa-tRNA-synth-assoc-dom"/>
</dbReference>
<dbReference type="Pfam" id="PF04073">
    <property type="entry name" value="tRNA_edit"/>
    <property type="match status" value="1"/>
</dbReference>
<comment type="caution">
    <text evidence="2">The sequence shown here is derived from an EMBL/GenBank/DDBJ whole genome shotgun (WGS) entry which is preliminary data.</text>
</comment>
<dbReference type="AlphaFoldDB" id="A0A2M7AQM4"/>
<dbReference type="Proteomes" id="UP000230972">
    <property type="component" value="Unassembled WGS sequence"/>
</dbReference>